<dbReference type="PANTHER" id="PTHR46361">
    <property type="entry name" value="ELECTRON CARRIER/ PROTEIN DISULFIDE OXIDOREDUCTASE"/>
    <property type="match status" value="1"/>
</dbReference>
<dbReference type="InterPro" id="IPR044926">
    <property type="entry name" value="RGS_subdomain_2"/>
</dbReference>
<dbReference type="InterPro" id="IPR006869">
    <property type="entry name" value="DUF547"/>
</dbReference>
<keyword evidence="5" id="KW-1185">Reference proteome</keyword>
<protein>
    <submittedName>
        <fullName evidence="4">Electron carrier/ protein disulfide oxidoreductase</fullName>
    </submittedName>
</protein>
<evidence type="ECO:0000256" key="1">
    <source>
        <dbReference type="SAM" id="Coils"/>
    </source>
</evidence>
<feature type="compositionally biased region" description="Basic and acidic residues" evidence="2">
    <location>
        <begin position="103"/>
        <end position="113"/>
    </location>
</feature>
<dbReference type="PANTHER" id="PTHR46361:SF3">
    <property type="entry name" value="ELECTRON CARRIER_ PROTEIN DISULFIDE OXIDOREDUCTASE"/>
    <property type="match status" value="1"/>
</dbReference>
<feature type="compositionally biased region" description="Basic residues" evidence="2">
    <location>
        <begin position="609"/>
        <end position="618"/>
    </location>
</feature>
<dbReference type="SUPFAM" id="SSF48097">
    <property type="entry name" value="Regulator of G-protein signaling, RGS"/>
    <property type="match status" value="1"/>
</dbReference>
<comment type="caution">
    <text evidence="4">The sequence shown here is derived from an EMBL/GenBank/DDBJ whole genome shotgun (WGS) entry which is preliminary data.</text>
</comment>
<feature type="region of interest" description="Disordered" evidence="2">
    <location>
        <begin position="103"/>
        <end position="185"/>
    </location>
</feature>
<dbReference type="EMBL" id="JAOAOG010000239">
    <property type="protein sequence ID" value="KAJ6237516.1"/>
    <property type="molecule type" value="Genomic_DNA"/>
</dbReference>
<dbReference type="Pfam" id="PF04784">
    <property type="entry name" value="DUF547"/>
    <property type="match status" value="1"/>
</dbReference>
<gene>
    <name evidence="4" type="ORF">M0813_27078</name>
</gene>
<keyword evidence="1" id="KW-0175">Coiled coil</keyword>
<dbReference type="Gene3D" id="1.10.167.10">
    <property type="entry name" value="Regulator of G-protein Signalling 4, domain 2"/>
    <property type="match status" value="1"/>
</dbReference>
<evidence type="ECO:0000313" key="4">
    <source>
        <dbReference type="EMBL" id="KAJ6237516.1"/>
    </source>
</evidence>
<proteinExistence type="predicted"/>
<feature type="compositionally biased region" description="Acidic residues" evidence="2">
    <location>
        <begin position="114"/>
        <end position="124"/>
    </location>
</feature>
<dbReference type="Pfam" id="PF00615">
    <property type="entry name" value="RGS"/>
    <property type="match status" value="1"/>
</dbReference>
<dbReference type="SMART" id="SM00315">
    <property type="entry name" value="RGS"/>
    <property type="match status" value="1"/>
</dbReference>
<name>A0ABQ8XY38_9EUKA</name>
<feature type="compositionally biased region" description="Basic residues" evidence="2">
    <location>
        <begin position="578"/>
        <end position="587"/>
    </location>
</feature>
<dbReference type="InterPro" id="IPR036305">
    <property type="entry name" value="RGS_sf"/>
</dbReference>
<sequence>MGNINQSLDKLPKVSTRQFERNFRNRQNNDSFFWVDEAGQIFRISDLAVNLLEFKKEDLLYFPLEHFCPPIQPHIKKETNYFIYSLATQSCQCANQTIDVTERNSKENQLEEKDGNEEKEEDKEEEKKKEKEKENKKGKEKENKKEKETEIGAENKKAPQTKNKKKKKKKQTNKNKKKNSMVGISKKDRRSLKKYLWTNLGILAVNFDGKLVFKVRIFKRTPPKNIIKLRVGIETITEKLNVLQKDVSEKIEQDKKRKEQVEIREFEKKIDNFIEQSNSFMKEKKEIELQILNIEDELETRKQEIRKIELSKQEEGNNNNSNESNKDNEENNIQKEINNFMKAIELEKKKLKYSITRFKDQKLKTSIVNKMKYLKLKRDKSRTETKRMKKESQKVEKQIEHVNKQIEQVIEQTKKDILNSKEIVEKRKKILAIKNDIEWTQDKIQRVNKKIKDKMKDNQLEKELLEVQRKLKKMIQINNDLQMNIQSFRYYTTQNDSNFDDDEDISENMAIIKLQSLDHKLPSTPNQLSKEILKDKTKNIKFKRNLYIQKSESYDSSNYKFPRGRHTKTRSSDGFSPKSKKKRKQYRVRLSPKNSTGSLFSNTNVDKNYRKKQRKKRKSFNELSKLEKVNSNTKSISIKELSLLDSFESFFQLPYAVKFFQEWMSDIFSQEILLFYLDLSFFKENYSEENSEELCDYIIENYINDGSIFEIELEFEEQQEILNRWELQDFGYDLFDKVSKKITQIISNDFFPRFVESIYFQELSETDSKKNYKLKQNSYLSVTLASEIEDIKALNQEIQFVGEARNPILLCQELLLDLIDIIDSEYSFLKQYINTESIFRSLSFKKFLVHCCELQNIDLSIITESNPDEKKSFFINLYNIMSIHYLIVNRPPSDARSLNLLKLDCKYKISGELWSLSEIYDHLLKLNTKNKKLKIPKSKFPKDLACSTTDPRIHFTLFTFNSQPINLKVYYPESLNSKLHLETINYLNSYLKLEHTKQMIILPQIFNLCSRDFGTSPSQILFWIRNFLQIKDPINLYFYGLTTENFKVEPLILFTNIFYDKN</sequence>
<feature type="coiled-coil region" evidence="1">
    <location>
        <begin position="448"/>
        <end position="484"/>
    </location>
</feature>
<feature type="region of interest" description="Disordered" evidence="2">
    <location>
        <begin position="309"/>
        <end position="332"/>
    </location>
</feature>
<evidence type="ECO:0000256" key="2">
    <source>
        <dbReference type="SAM" id="MobiDB-lite"/>
    </source>
</evidence>
<feature type="coiled-coil region" evidence="1">
    <location>
        <begin position="385"/>
        <end position="412"/>
    </location>
</feature>
<evidence type="ECO:0000313" key="5">
    <source>
        <dbReference type="Proteomes" id="UP001150062"/>
    </source>
</evidence>
<feature type="compositionally biased region" description="Polar residues" evidence="2">
    <location>
        <begin position="592"/>
        <end position="606"/>
    </location>
</feature>
<evidence type="ECO:0000259" key="3">
    <source>
        <dbReference type="PROSITE" id="PS50132"/>
    </source>
</evidence>
<dbReference type="InterPro" id="IPR016137">
    <property type="entry name" value="RGS"/>
</dbReference>
<feature type="compositionally biased region" description="Basic residues" evidence="2">
    <location>
        <begin position="162"/>
        <end position="179"/>
    </location>
</feature>
<organism evidence="4 5">
    <name type="scientific">Anaeramoeba flamelloides</name>
    <dbReference type="NCBI Taxonomy" id="1746091"/>
    <lineage>
        <taxon>Eukaryota</taxon>
        <taxon>Metamonada</taxon>
        <taxon>Anaeramoebidae</taxon>
        <taxon>Anaeramoeba</taxon>
    </lineage>
</organism>
<feature type="domain" description="RGS" evidence="3">
    <location>
        <begin position="646"/>
        <end position="764"/>
    </location>
</feature>
<dbReference type="PROSITE" id="PS50132">
    <property type="entry name" value="RGS"/>
    <property type="match status" value="1"/>
</dbReference>
<feature type="region of interest" description="Disordered" evidence="2">
    <location>
        <begin position="557"/>
        <end position="618"/>
    </location>
</feature>
<reference evidence="4" key="1">
    <citation type="submission" date="2022-08" db="EMBL/GenBank/DDBJ databases">
        <title>Novel sulfate-reducing endosymbionts in the free-living metamonad Anaeramoeba.</title>
        <authorList>
            <person name="Jerlstrom-Hultqvist J."/>
            <person name="Cepicka I."/>
            <person name="Gallot-Lavallee L."/>
            <person name="Salas-Leiva D."/>
            <person name="Curtis B.A."/>
            <person name="Zahonova K."/>
            <person name="Pipaliya S."/>
            <person name="Dacks J."/>
            <person name="Roger A.J."/>
        </authorList>
    </citation>
    <scope>NUCLEOTIDE SEQUENCE</scope>
    <source>
        <strain evidence="4">Schooner1</strain>
    </source>
</reference>
<dbReference type="Proteomes" id="UP001150062">
    <property type="component" value="Unassembled WGS sequence"/>
</dbReference>
<accession>A0ABQ8XY38</accession>
<feature type="compositionally biased region" description="Basic and acidic residues" evidence="2">
    <location>
        <begin position="125"/>
        <end position="157"/>
    </location>
</feature>